<proteinExistence type="predicted"/>
<name>A0A9J5ZZA4_SOLCO</name>
<protein>
    <submittedName>
        <fullName evidence="1">Uncharacterized protein</fullName>
    </submittedName>
</protein>
<dbReference type="AlphaFoldDB" id="A0A9J5ZZA4"/>
<gene>
    <name evidence="1" type="ORF">H5410_017384</name>
</gene>
<evidence type="ECO:0000313" key="1">
    <source>
        <dbReference type="EMBL" id="KAG5617560.1"/>
    </source>
</evidence>
<sequence length="100" mass="11183">MAPDNVAVDLTQNLNISQNVVQSTFSSSGSFSYGSNTNVQVPEWEKKVESSTYHNFGGESIAENTKANMQLSQAEKDVKQLLQGCTFTKDQYDHILRMFK</sequence>
<comment type="caution">
    <text evidence="1">The sequence shown here is derived from an EMBL/GenBank/DDBJ whole genome shotgun (WGS) entry which is preliminary data.</text>
</comment>
<evidence type="ECO:0000313" key="2">
    <source>
        <dbReference type="Proteomes" id="UP000824120"/>
    </source>
</evidence>
<accession>A0A9J5ZZA4</accession>
<keyword evidence="2" id="KW-1185">Reference proteome</keyword>
<organism evidence="1 2">
    <name type="scientific">Solanum commersonii</name>
    <name type="common">Commerson's wild potato</name>
    <name type="synonym">Commerson's nightshade</name>
    <dbReference type="NCBI Taxonomy" id="4109"/>
    <lineage>
        <taxon>Eukaryota</taxon>
        <taxon>Viridiplantae</taxon>
        <taxon>Streptophyta</taxon>
        <taxon>Embryophyta</taxon>
        <taxon>Tracheophyta</taxon>
        <taxon>Spermatophyta</taxon>
        <taxon>Magnoliopsida</taxon>
        <taxon>eudicotyledons</taxon>
        <taxon>Gunneridae</taxon>
        <taxon>Pentapetalae</taxon>
        <taxon>asterids</taxon>
        <taxon>lamiids</taxon>
        <taxon>Solanales</taxon>
        <taxon>Solanaceae</taxon>
        <taxon>Solanoideae</taxon>
        <taxon>Solaneae</taxon>
        <taxon>Solanum</taxon>
    </lineage>
</organism>
<reference evidence="1 2" key="1">
    <citation type="submission" date="2020-09" db="EMBL/GenBank/DDBJ databases">
        <title>De no assembly of potato wild relative species, Solanum commersonii.</title>
        <authorList>
            <person name="Cho K."/>
        </authorList>
    </citation>
    <scope>NUCLEOTIDE SEQUENCE [LARGE SCALE GENOMIC DNA]</scope>
    <source>
        <strain evidence="1">LZ3.2</strain>
        <tissue evidence="1">Leaf</tissue>
    </source>
</reference>
<dbReference type="OrthoDB" id="1302293at2759"/>
<dbReference type="Proteomes" id="UP000824120">
    <property type="component" value="Chromosome 3"/>
</dbReference>
<dbReference type="EMBL" id="JACXVP010000003">
    <property type="protein sequence ID" value="KAG5617560.1"/>
    <property type="molecule type" value="Genomic_DNA"/>
</dbReference>